<keyword evidence="2" id="KW-0676">Redox-active center</keyword>
<dbReference type="PIRSF" id="PIRSF000239">
    <property type="entry name" value="AHPC"/>
    <property type="match status" value="1"/>
</dbReference>
<dbReference type="InterPro" id="IPR024706">
    <property type="entry name" value="Peroxiredoxin_AhpC-typ"/>
</dbReference>
<keyword evidence="1" id="KW-0560">Oxidoreductase</keyword>
<evidence type="ECO:0000313" key="6">
    <source>
        <dbReference type="Proteomes" id="UP000198397"/>
    </source>
</evidence>
<dbReference type="AlphaFoldDB" id="A0A238WI06"/>
<dbReference type="GO" id="GO:0016491">
    <property type="term" value="F:oxidoreductase activity"/>
    <property type="evidence" value="ECO:0007669"/>
    <property type="project" value="UniProtKB-KW"/>
</dbReference>
<dbReference type="GO" id="GO:0016209">
    <property type="term" value="F:antioxidant activity"/>
    <property type="evidence" value="ECO:0007669"/>
    <property type="project" value="InterPro"/>
</dbReference>
<dbReference type="Pfam" id="PF00578">
    <property type="entry name" value="AhpC-TSA"/>
    <property type="match status" value="1"/>
</dbReference>
<dbReference type="InterPro" id="IPR013766">
    <property type="entry name" value="Thioredoxin_domain"/>
</dbReference>
<feature type="domain" description="Thioredoxin" evidence="4">
    <location>
        <begin position="2"/>
        <end position="161"/>
    </location>
</feature>
<gene>
    <name evidence="5" type="ORF">SAMN06264855_10821</name>
</gene>
<dbReference type="PROSITE" id="PS51352">
    <property type="entry name" value="THIOREDOXIN_2"/>
    <property type="match status" value="1"/>
</dbReference>
<accession>A0A238WI06</accession>
<dbReference type="InterPro" id="IPR036249">
    <property type="entry name" value="Thioredoxin-like_sf"/>
</dbReference>
<dbReference type="InterPro" id="IPR000866">
    <property type="entry name" value="AhpC/TSA"/>
</dbReference>
<dbReference type="PANTHER" id="PTHR43110:SF1">
    <property type="entry name" value="THIOL PEROXIDASE"/>
    <property type="match status" value="1"/>
</dbReference>
<feature type="active site" description="Cysteine sulfenic acid (-SOH) intermediate; for peroxidase activity" evidence="3">
    <location>
        <position position="51"/>
    </location>
</feature>
<reference evidence="5 6" key="1">
    <citation type="submission" date="2017-06" db="EMBL/GenBank/DDBJ databases">
        <authorList>
            <person name="Kim H.J."/>
            <person name="Triplett B.A."/>
        </authorList>
    </citation>
    <scope>NUCLEOTIDE SEQUENCE [LARGE SCALE GENOMIC DNA]</scope>
    <source>
        <strain evidence="5 6">DSM 8800</strain>
    </source>
</reference>
<evidence type="ECO:0000256" key="2">
    <source>
        <dbReference type="ARBA" id="ARBA00023284"/>
    </source>
</evidence>
<evidence type="ECO:0000256" key="3">
    <source>
        <dbReference type="PIRSR" id="PIRSR000239-1"/>
    </source>
</evidence>
<sequence length="163" mass="18262">MVTPGDPAPAFTVPMAGGDGYDDVSERSLSELLSDGPIVLAFVPGAFTSGCTDELQTIDASMDRFRRRNCRVFGVSVDLPFAQNIWMERAGFDIPLLSDWNHELIHAYDVVYPDMYGSIESAERSVFVIDRDGIVRYRWMRGDENPDFDVFVEDLIAEIDALD</sequence>
<dbReference type="RefSeq" id="WP_089384706.1">
    <property type="nucleotide sequence ID" value="NZ_FZNQ01000008.1"/>
</dbReference>
<dbReference type="PANTHER" id="PTHR43110">
    <property type="entry name" value="THIOL PEROXIDASE"/>
    <property type="match status" value="1"/>
</dbReference>
<name>A0A238WI06_HALVU</name>
<dbReference type="OrthoDB" id="6924at2157"/>
<organism evidence="5 6">
    <name type="scientific">Halorubrum vacuolatum</name>
    <name type="common">Natronobacterium vacuolatum</name>
    <dbReference type="NCBI Taxonomy" id="63740"/>
    <lineage>
        <taxon>Archaea</taxon>
        <taxon>Methanobacteriati</taxon>
        <taxon>Methanobacteriota</taxon>
        <taxon>Stenosarchaea group</taxon>
        <taxon>Halobacteria</taxon>
        <taxon>Halobacteriales</taxon>
        <taxon>Haloferacaceae</taxon>
        <taxon>Halorubrum</taxon>
    </lineage>
</organism>
<dbReference type="Gene3D" id="3.40.30.10">
    <property type="entry name" value="Glutaredoxin"/>
    <property type="match status" value="1"/>
</dbReference>
<dbReference type="SUPFAM" id="SSF52833">
    <property type="entry name" value="Thioredoxin-like"/>
    <property type="match status" value="1"/>
</dbReference>
<dbReference type="EMBL" id="FZNQ01000008">
    <property type="protein sequence ID" value="SNR46180.1"/>
    <property type="molecule type" value="Genomic_DNA"/>
</dbReference>
<dbReference type="Proteomes" id="UP000198397">
    <property type="component" value="Unassembled WGS sequence"/>
</dbReference>
<keyword evidence="6" id="KW-1185">Reference proteome</keyword>
<dbReference type="InterPro" id="IPR050455">
    <property type="entry name" value="Tpx_Peroxidase_subfamily"/>
</dbReference>
<evidence type="ECO:0000259" key="4">
    <source>
        <dbReference type="PROSITE" id="PS51352"/>
    </source>
</evidence>
<evidence type="ECO:0000256" key="1">
    <source>
        <dbReference type="ARBA" id="ARBA00023002"/>
    </source>
</evidence>
<evidence type="ECO:0000313" key="5">
    <source>
        <dbReference type="EMBL" id="SNR46180.1"/>
    </source>
</evidence>
<proteinExistence type="predicted"/>
<protein>
    <submittedName>
        <fullName evidence="5">Peroxiredoxin</fullName>
    </submittedName>
</protein>